<gene>
    <name evidence="5" type="ORF">C2S53_000670</name>
</gene>
<dbReference type="PROSITE" id="PS51774">
    <property type="entry name" value="NAB"/>
    <property type="match status" value="1"/>
</dbReference>
<evidence type="ECO:0000313" key="5">
    <source>
        <dbReference type="EMBL" id="KAH6825018.1"/>
    </source>
</evidence>
<feature type="region of interest" description="Disordered" evidence="3">
    <location>
        <begin position="80"/>
        <end position="113"/>
    </location>
</feature>
<feature type="coiled-coil region" evidence="2">
    <location>
        <begin position="174"/>
        <end position="409"/>
    </location>
</feature>
<dbReference type="PANTHER" id="PTHR47357:SF1">
    <property type="entry name" value="SPINDLE POLE BODY COMPONENT 110"/>
    <property type="match status" value="1"/>
</dbReference>
<keyword evidence="1 2" id="KW-0175">Coiled coil</keyword>
<comment type="caution">
    <text evidence="5">The sequence shown here is derived from an EMBL/GenBank/DDBJ whole genome shotgun (WGS) entry which is preliminary data.</text>
</comment>
<dbReference type="Gene3D" id="1.10.287.1490">
    <property type="match status" value="1"/>
</dbReference>
<evidence type="ECO:0000256" key="3">
    <source>
        <dbReference type="SAM" id="MobiDB-lite"/>
    </source>
</evidence>
<reference evidence="5 6" key="1">
    <citation type="journal article" date="2021" name="Nat. Commun.">
        <title>Incipient diploidization of the medicinal plant Perilla within 10,000 years.</title>
        <authorList>
            <person name="Zhang Y."/>
            <person name="Shen Q."/>
            <person name="Leng L."/>
            <person name="Zhang D."/>
            <person name="Chen S."/>
            <person name="Shi Y."/>
            <person name="Ning Z."/>
            <person name="Chen S."/>
        </authorList>
    </citation>
    <scope>NUCLEOTIDE SEQUENCE [LARGE SCALE GENOMIC DNA]</scope>
    <source>
        <strain evidence="6">cv. PC099</strain>
    </source>
</reference>
<keyword evidence="6" id="KW-1185">Reference proteome</keyword>
<dbReference type="PANTHER" id="PTHR47357">
    <property type="entry name" value="COP1-INTERACTIVE PROTEIN 1"/>
    <property type="match status" value="1"/>
</dbReference>
<name>A0AAD4J1Q5_PERFH</name>
<evidence type="ECO:0000256" key="2">
    <source>
        <dbReference type="SAM" id="Coils"/>
    </source>
</evidence>
<sequence length="602" mass="70388">MRRQRWRKSLKSFIDPGKDEQLRGIKSEIDGKVQKIFSFLKEKDGDDRNEALANLIEDFHKQYESLYDRYGHLTGELRNKFHGKRGKDSASSSSDSSDSDDSPTESGKTNGEVEIKIEENPSVSISEREELEKKLAAAVDEKEALHQEYQTALKSKNGDVSLLRDENAQLQFRNSEMEKVLMVKENEFSDLQKKFGDRESELSERIMTLTADVNNLREQLGYTSDQKSESDRIVEKQRGEMSEILVQIENMKEELSRAENRNTELGNKTVEQEREMQEQRDEFMKLSEEHKQLEVRFRDCQESLVLSEKKIEEISDQFRESMTAKNQDINQLEETIDELKSDLEMREDEISTLVENMRATEVKQRLSGQKLRITEQVLSEKEENHQKRVEKLQEEQRLLEQRIASLAGIVSIYKEAQVNLVADISEKMNETLMGIDTFSVKFEEDYGHLESRIYEIGNELKVVVNWITGNNAEKDELKKEIVSLLQQLKDEKGKELVMREKIEEMEMRLQNNEDERKSLTDTVRQQEEKAKELEAMIELKEEKVGELERKLREKDSGILSLSEEKREAIRQLCIWIDFHHDRYEDLKDMIVKRRGGRGQIAA</sequence>
<dbReference type="Proteomes" id="UP001190926">
    <property type="component" value="Unassembled WGS sequence"/>
</dbReference>
<dbReference type="InterPro" id="IPR011684">
    <property type="entry name" value="NAB"/>
</dbReference>
<dbReference type="EMBL" id="SDAM02000267">
    <property type="protein sequence ID" value="KAH6825018.1"/>
    <property type="molecule type" value="Genomic_DNA"/>
</dbReference>
<feature type="coiled-coil region" evidence="2">
    <location>
        <begin position="467"/>
        <end position="550"/>
    </location>
</feature>
<evidence type="ECO:0000256" key="1">
    <source>
        <dbReference type="ARBA" id="ARBA00023054"/>
    </source>
</evidence>
<evidence type="ECO:0000313" key="6">
    <source>
        <dbReference type="Proteomes" id="UP001190926"/>
    </source>
</evidence>
<protein>
    <recommendedName>
        <fullName evidence="4">NAB domain-containing protein</fullName>
    </recommendedName>
</protein>
<dbReference type="GO" id="GO:0005856">
    <property type="term" value="C:cytoskeleton"/>
    <property type="evidence" value="ECO:0007669"/>
    <property type="project" value="TreeGrafter"/>
</dbReference>
<dbReference type="GO" id="GO:0003779">
    <property type="term" value="F:actin binding"/>
    <property type="evidence" value="ECO:0007669"/>
    <property type="project" value="InterPro"/>
</dbReference>
<dbReference type="AlphaFoldDB" id="A0AAD4J1Q5"/>
<dbReference type="GO" id="GO:0005200">
    <property type="term" value="F:structural constituent of cytoskeleton"/>
    <property type="evidence" value="ECO:0007669"/>
    <property type="project" value="TreeGrafter"/>
</dbReference>
<organism evidence="5 6">
    <name type="scientific">Perilla frutescens var. hirtella</name>
    <name type="common">Perilla citriodora</name>
    <name type="synonym">Perilla setoyensis</name>
    <dbReference type="NCBI Taxonomy" id="608512"/>
    <lineage>
        <taxon>Eukaryota</taxon>
        <taxon>Viridiplantae</taxon>
        <taxon>Streptophyta</taxon>
        <taxon>Embryophyta</taxon>
        <taxon>Tracheophyta</taxon>
        <taxon>Spermatophyta</taxon>
        <taxon>Magnoliopsida</taxon>
        <taxon>eudicotyledons</taxon>
        <taxon>Gunneridae</taxon>
        <taxon>Pentapetalae</taxon>
        <taxon>asterids</taxon>
        <taxon>lamiids</taxon>
        <taxon>Lamiales</taxon>
        <taxon>Lamiaceae</taxon>
        <taxon>Nepetoideae</taxon>
        <taxon>Elsholtzieae</taxon>
        <taxon>Perilla</taxon>
    </lineage>
</organism>
<accession>A0AAD4J1Q5</accession>
<feature type="domain" description="NAB" evidence="4">
    <location>
        <begin position="3"/>
        <end position="77"/>
    </location>
</feature>
<proteinExistence type="predicted"/>
<evidence type="ECO:0000259" key="4">
    <source>
        <dbReference type="PROSITE" id="PS51774"/>
    </source>
</evidence>